<dbReference type="Gene3D" id="3.40.710.10">
    <property type="entry name" value="DD-peptidase/beta-lactamase superfamily"/>
    <property type="match status" value="1"/>
</dbReference>
<dbReference type="SUPFAM" id="SSF56601">
    <property type="entry name" value="beta-lactamase/transpeptidase-like"/>
    <property type="match status" value="1"/>
</dbReference>
<dbReference type="RefSeq" id="WP_305991205.1">
    <property type="nucleotide sequence ID" value="NZ_JAVAMP010000002.1"/>
</dbReference>
<dbReference type="GO" id="GO:0016787">
    <property type="term" value="F:hydrolase activity"/>
    <property type="evidence" value="ECO:0007669"/>
    <property type="project" value="UniProtKB-KW"/>
</dbReference>
<evidence type="ECO:0000259" key="2">
    <source>
        <dbReference type="Pfam" id="PF00144"/>
    </source>
</evidence>
<gene>
    <name evidence="3" type="ORF">Q5Y73_07320</name>
</gene>
<accession>A0ABT9IX13</accession>
<dbReference type="EC" id="3.1.1.103" evidence="3"/>
<dbReference type="InterPro" id="IPR001466">
    <property type="entry name" value="Beta-lactam-related"/>
</dbReference>
<keyword evidence="4" id="KW-1185">Reference proteome</keyword>
<dbReference type="Proteomes" id="UP001231941">
    <property type="component" value="Unassembled WGS sequence"/>
</dbReference>
<evidence type="ECO:0000256" key="1">
    <source>
        <dbReference type="SAM" id="MobiDB-lite"/>
    </source>
</evidence>
<keyword evidence="3" id="KW-0378">Hydrolase</keyword>
<name>A0ABT9IX13_9BACL</name>
<protein>
    <submittedName>
        <fullName evidence="3">Serine hydrolase domain-containing protein</fullName>
        <ecNumber evidence="3">3.1.1.103</ecNumber>
    </submittedName>
</protein>
<proteinExistence type="predicted"/>
<dbReference type="PANTHER" id="PTHR46825:SF9">
    <property type="entry name" value="BETA-LACTAMASE-RELATED DOMAIN-CONTAINING PROTEIN"/>
    <property type="match status" value="1"/>
</dbReference>
<comment type="caution">
    <text evidence="3">The sequence shown here is derived from an EMBL/GenBank/DDBJ whole genome shotgun (WGS) entry which is preliminary data.</text>
</comment>
<dbReference type="EMBL" id="JAVAMP010000002">
    <property type="protein sequence ID" value="MDP5273910.1"/>
    <property type="molecule type" value="Genomic_DNA"/>
</dbReference>
<reference evidence="3 4" key="1">
    <citation type="submission" date="2023-08" db="EMBL/GenBank/DDBJ databases">
        <authorList>
            <person name="Park J.-S."/>
        </authorList>
    </citation>
    <scope>NUCLEOTIDE SEQUENCE [LARGE SCALE GENOMIC DNA]</scope>
    <source>
        <strain evidence="3 4">2205SS18-9</strain>
    </source>
</reference>
<dbReference type="InterPro" id="IPR050491">
    <property type="entry name" value="AmpC-like"/>
</dbReference>
<feature type="domain" description="Beta-lactamase-related" evidence="2">
    <location>
        <begin position="79"/>
        <end position="373"/>
    </location>
</feature>
<evidence type="ECO:0000313" key="4">
    <source>
        <dbReference type="Proteomes" id="UP001231941"/>
    </source>
</evidence>
<dbReference type="Pfam" id="PF00144">
    <property type="entry name" value="Beta-lactamase"/>
    <property type="match status" value="1"/>
</dbReference>
<dbReference type="InterPro" id="IPR012338">
    <property type="entry name" value="Beta-lactam/transpept-like"/>
</dbReference>
<sequence>MWRSIFIVFICLTVIISGCTNESSTERGSEESQTVTTEESTMKETQEKQNQGKNIETIEQDIHTKLDNAMNRIEEYYHFSGTVYVGKAGEEIYSKAFGMADYENQIPNSLDTKFIMASLTKQFTAVAILMLEESGLLNVDDPITTYFPEASQFEDITIHQLLSMQSGIVNTDDPYLFEKFGSSTTFPASEEIISAFNEIPLHFNSGERYEYSNSNYILLGLIIEKVSGMTYEEFLEKNIFQPLGMNNSGYSIDWNLQQNKALGYEVIKENEIIPSQYEQYFLVSAAGGLYTSASDLAIWDRALYTDLLLKKETIEKSYVAYVEMPYIQRYGYGYGWMVNENQLKHSGLMPGYTSIIYRDLDSETVIILFSNNELFKDSLEMGLSALKDVLRSNELINSN</sequence>
<organism evidence="3 4">
    <name type="scientific">Chengkuizengella axinellae</name>
    <dbReference type="NCBI Taxonomy" id="3064388"/>
    <lineage>
        <taxon>Bacteria</taxon>
        <taxon>Bacillati</taxon>
        <taxon>Bacillota</taxon>
        <taxon>Bacilli</taxon>
        <taxon>Bacillales</taxon>
        <taxon>Paenibacillaceae</taxon>
        <taxon>Chengkuizengella</taxon>
    </lineage>
</organism>
<dbReference type="PROSITE" id="PS51257">
    <property type="entry name" value="PROKAR_LIPOPROTEIN"/>
    <property type="match status" value="1"/>
</dbReference>
<dbReference type="PANTHER" id="PTHR46825">
    <property type="entry name" value="D-ALANYL-D-ALANINE-CARBOXYPEPTIDASE/ENDOPEPTIDASE AMPH"/>
    <property type="match status" value="1"/>
</dbReference>
<feature type="region of interest" description="Disordered" evidence="1">
    <location>
        <begin position="22"/>
        <end position="57"/>
    </location>
</feature>
<evidence type="ECO:0000313" key="3">
    <source>
        <dbReference type="EMBL" id="MDP5273910.1"/>
    </source>
</evidence>